<feature type="region of interest" description="Disordered" evidence="9">
    <location>
        <begin position="615"/>
        <end position="634"/>
    </location>
</feature>
<feature type="compositionally biased region" description="Basic residues" evidence="9">
    <location>
        <begin position="156"/>
        <end position="166"/>
    </location>
</feature>
<comment type="subcellular location">
    <subcellularLocation>
        <location evidence="1">Cytoplasmic vesicle</location>
        <location evidence="1">Clathrin-coated vesicle</location>
    </subcellularLocation>
    <subcellularLocation>
        <location evidence="2">Golgi apparatus</location>
    </subcellularLocation>
    <subcellularLocation>
        <location evidence="3">Membrane</location>
        <location evidence="3">Clathrin-coated pit</location>
    </subcellularLocation>
</comment>
<dbReference type="FunFam" id="1.25.40.90:FF:000019">
    <property type="entry name" value="Clathrin coat assembly protein"/>
    <property type="match status" value="1"/>
</dbReference>
<evidence type="ECO:0000256" key="2">
    <source>
        <dbReference type="ARBA" id="ARBA00004555"/>
    </source>
</evidence>
<keyword evidence="12" id="KW-1185">Reference proteome</keyword>
<feature type="region of interest" description="Disordered" evidence="9">
    <location>
        <begin position="362"/>
        <end position="432"/>
    </location>
</feature>
<dbReference type="GO" id="GO:0000149">
    <property type="term" value="F:SNARE binding"/>
    <property type="evidence" value="ECO:0007669"/>
    <property type="project" value="TreeGrafter"/>
</dbReference>
<feature type="compositionally biased region" description="Acidic residues" evidence="9">
    <location>
        <begin position="380"/>
        <end position="391"/>
    </location>
</feature>
<keyword evidence="5" id="KW-0333">Golgi apparatus</keyword>
<dbReference type="InterPro" id="IPR048050">
    <property type="entry name" value="ANTH_N_plant"/>
</dbReference>
<keyword evidence="7" id="KW-0168">Coated pit</keyword>
<dbReference type="GO" id="GO:0006900">
    <property type="term" value="P:vesicle budding from membrane"/>
    <property type="evidence" value="ECO:0007669"/>
    <property type="project" value="TreeGrafter"/>
</dbReference>
<dbReference type="GO" id="GO:0005905">
    <property type="term" value="C:clathrin-coated pit"/>
    <property type="evidence" value="ECO:0007669"/>
    <property type="project" value="UniProtKB-SubCell"/>
</dbReference>
<proteinExistence type="predicted"/>
<dbReference type="GO" id="GO:0005545">
    <property type="term" value="F:1-phosphatidylinositol binding"/>
    <property type="evidence" value="ECO:0007669"/>
    <property type="project" value="InterPro"/>
</dbReference>
<evidence type="ECO:0000313" key="12">
    <source>
        <dbReference type="Proteomes" id="UP001420932"/>
    </source>
</evidence>
<evidence type="ECO:0000256" key="1">
    <source>
        <dbReference type="ARBA" id="ARBA00004132"/>
    </source>
</evidence>
<dbReference type="Proteomes" id="UP001420932">
    <property type="component" value="Unassembled WGS sequence"/>
</dbReference>
<dbReference type="GO" id="GO:0030136">
    <property type="term" value="C:clathrin-coated vesicle"/>
    <property type="evidence" value="ECO:0007669"/>
    <property type="project" value="UniProtKB-SubCell"/>
</dbReference>
<evidence type="ECO:0000256" key="7">
    <source>
        <dbReference type="ARBA" id="ARBA00023176"/>
    </source>
</evidence>
<evidence type="ECO:0000256" key="6">
    <source>
        <dbReference type="ARBA" id="ARBA00023136"/>
    </source>
</evidence>
<keyword evidence="6" id="KW-0472">Membrane</keyword>
<feature type="compositionally biased region" description="Basic and acidic residues" evidence="9">
    <location>
        <begin position="362"/>
        <end position="378"/>
    </location>
</feature>
<dbReference type="GO" id="GO:0005546">
    <property type="term" value="F:phosphatidylinositol-4,5-bisphosphate binding"/>
    <property type="evidence" value="ECO:0007669"/>
    <property type="project" value="TreeGrafter"/>
</dbReference>
<dbReference type="PROSITE" id="PS50942">
    <property type="entry name" value="ENTH"/>
    <property type="match status" value="1"/>
</dbReference>
<dbReference type="GO" id="GO:0005794">
    <property type="term" value="C:Golgi apparatus"/>
    <property type="evidence" value="ECO:0007669"/>
    <property type="project" value="UniProtKB-SubCell"/>
</dbReference>
<dbReference type="InterPro" id="IPR011417">
    <property type="entry name" value="ANTH_dom"/>
</dbReference>
<feature type="compositionally biased region" description="Basic and acidic residues" evidence="9">
    <location>
        <begin position="409"/>
        <end position="426"/>
    </location>
</feature>
<dbReference type="GO" id="GO:0032050">
    <property type="term" value="F:clathrin heavy chain binding"/>
    <property type="evidence" value="ECO:0007669"/>
    <property type="project" value="TreeGrafter"/>
</dbReference>
<sequence length="634" mass="71021">MAPSKIRKAIGAVKDRTSISIAKVGNSHSMSDLEVAVLKATRHDEYPADDRHLTEILSLTSYSRAFISYTVNLISKRLSKTRNSTVALKTLVLAHRLLTDGDPMFQQEMFFATRRGTRLLNMSDFRDKSKSRAWDYSAFVRTYALYLDEQLEYRTQGKKGRRRRSRSVSVSSAGEDATPVVEGDEGDREVEGEGHEDDENVERSRSSTAGSTTIATPVRGMKTERIFTKTMHLQQLLERFLACRPTGEAKANRIVLVALYPIARESFQLYFELTEIMGVLIDRFMEMDIEDCAKVHEIFARLSKQFEELNLFYNWCKSVGIARSSEYPEVERIPSKKLDLMDEFIHEKAALWRRKSDKSSDHQKLELTYKEEEDRSQEPDAVEEEEKDVDDMNAIKALPPPEGFDIDVNSDHDKNKDRDKAVEDTNKNTQQEADLLNLGEYALKSEEHGDRLALALFDGEASTTMTTNANNWVAFQTDDQSLDWESSLVQSASHLNKQKLALAGGFDMLLLDGMYKQPPVNITTTAQTSNGSLSSVALGSAGVPRPMLSLPAPPPKPGDGAGGSVTVNGGDPFAASLGVAPPAYVQMSEMEKKQRLLVEEQVLWQQYARDGMKGNFGMPQNNSYGVGGYNRNHH</sequence>
<keyword evidence="4" id="KW-0254">Endocytosis</keyword>
<dbReference type="InterPro" id="IPR045192">
    <property type="entry name" value="AP180-like"/>
</dbReference>
<comment type="caution">
    <text evidence="11">The sequence shown here is derived from an EMBL/GenBank/DDBJ whole genome shotgun (WGS) entry which is preliminary data.</text>
</comment>
<dbReference type="FunFam" id="1.20.58.150:FF:000005">
    <property type="entry name" value="putative clathrin assembly protein At2g25430"/>
    <property type="match status" value="1"/>
</dbReference>
<dbReference type="GO" id="GO:0072583">
    <property type="term" value="P:clathrin-dependent endocytosis"/>
    <property type="evidence" value="ECO:0007669"/>
    <property type="project" value="InterPro"/>
</dbReference>
<dbReference type="Gene3D" id="1.25.40.90">
    <property type="match status" value="1"/>
</dbReference>
<dbReference type="SUPFAM" id="SSF48464">
    <property type="entry name" value="ENTH/VHS domain"/>
    <property type="match status" value="1"/>
</dbReference>
<feature type="region of interest" description="Disordered" evidence="9">
    <location>
        <begin position="156"/>
        <end position="215"/>
    </location>
</feature>
<dbReference type="PANTHER" id="PTHR22951:SF12">
    <property type="entry name" value="OS05G0426100 PROTEIN"/>
    <property type="match status" value="1"/>
</dbReference>
<dbReference type="SUPFAM" id="SSF89009">
    <property type="entry name" value="GAT-like domain"/>
    <property type="match status" value="1"/>
</dbReference>
<evidence type="ECO:0000256" key="4">
    <source>
        <dbReference type="ARBA" id="ARBA00022583"/>
    </source>
</evidence>
<dbReference type="AlphaFoldDB" id="A0AAP0JKH1"/>
<evidence type="ECO:0000256" key="3">
    <source>
        <dbReference type="ARBA" id="ARBA00004600"/>
    </source>
</evidence>
<accession>A0AAP0JKH1</accession>
<protein>
    <recommendedName>
        <fullName evidence="10">ENTH domain-containing protein</fullName>
    </recommendedName>
</protein>
<gene>
    <name evidence="11" type="ORF">Syun_014481</name>
</gene>
<evidence type="ECO:0000256" key="9">
    <source>
        <dbReference type="SAM" id="MobiDB-lite"/>
    </source>
</evidence>
<feature type="compositionally biased region" description="Polar residues" evidence="9">
    <location>
        <begin position="206"/>
        <end position="215"/>
    </location>
</feature>
<dbReference type="InterPro" id="IPR008942">
    <property type="entry name" value="ENTH_VHS"/>
</dbReference>
<dbReference type="EMBL" id="JBBNAF010000006">
    <property type="protein sequence ID" value="KAK9135151.1"/>
    <property type="molecule type" value="Genomic_DNA"/>
</dbReference>
<evidence type="ECO:0000259" key="10">
    <source>
        <dbReference type="PROSITE" id="PS50942"/>
    </source>
</evidence>
<reference evidence="11 12" key="1">
    <citation type="submission" date="2024-01" db="EMBL/GenBank/DDBJ databases">
        <title>Genome assemblies of Stephania.</title>
        <authorList>
            <person name="Yang L."/>
        </authorList>
    </citation>
    <scope>NUCLEOTIDE SEQUENCE [LARGE SCALE GENOMIC DNA]</scope>
    <source>
        <strain evidence="11">YNDBR</strain>
        <tissue evidence="11">Leaf</tissue>
    </source>
</reference>
<feature type="domain" description="ENTH" evidence="10">
    <location>
        <begin position="25"/>
        <end position="161"/>
    </location>
</feature>
<evidence type="ECO:0000256" key="5">
    <source>
        <dbReference type="ARBA" id="ARBA00023034"/>
    </source>
</evidence>
<evidence type="ECO:0000313" key="11">
    <source>
        <dbReference type="EMBL" id="KAK9135151.1"/>
    </source>
</evidence>
<dbReference type="Pfam" id="PF07651">
    <property type="entry name" value="ANTH"/>
    <property type="match status" value="1"/>
</dbReference>
<dbReference type="PANTHER" id="PTHR22951">
    <property type="entry name" value="CLATHRIN ASSEMBLY PROTEIN"/>
    <property type="match status" value="1"/>
</dbReference>
<dbReference type="CDD" id="cd16987">
    <property type="entry name" value="ANTH_N_AP180_plant"/>
    <property type="match status" value="1"/>
</dbReference>
<feature type="compositionally biased region" description="Acidic residues" evidence="9">
    <location>
        <begin position="182"/>
        <end position="200"/>
    </location>
</feature>
<keyword evidence="8" id="KW-0968">Cytoplasmic vesicle</keyword>
<dbReference type="Gene3D" id="1.20.58.150">
    <property type="entry name" value="ANTH domain"/>
    <property type="match status" value="1"/>
</dbReference>
<dbReference type="InterPro" id="IPR014712">
    <property type="entry name" value="ANTH_dom_sf"/>
</dbReference>
<dbReference type="SMART" id="SM00273">
    <property type="entry name" value="ENTH"/>
    <property type="match status" value="1"/>
</dbReference>
<name>A0AAP0JKH1_9MAGN</name>
<dbReference type="InterPro" id="IPR013809">
    <property type="entry name" value="ENTH"/>
</dbReference>
<organism evidence="11 12">
    <name type="scientific">Stephania yunnanensis</name>
    <dbReference type="NCBI Taxonomy" id="152371"/>
    <lineage>
        <taxon>Eukaryota</taxon>
        <taxon>Viridiplantae</taxon>
        <taxon>Streptophyta</taxon>
        <taxon>Embryophyta</taxon>
        <taxon>Tracheophyta</taxon>
        <taxon>Spermatophyta</taxon>
        <taxon>Magnoliopsida</taxon>
        <taxon>Ranunculales</taxon>
        <taxon>Menispermaceae</taxon>
        <taxon>Menispermoideae</taxon>
        <taxon>Cissampelideae</taxon>
        <taxon>Stephania</taxon>
    </lineage>
</organism>
<dbReference type="GO" id="GO:0048268">
    <property type="term" value="P:clathrin coat assembly"/>
    <property type="evidence" value="ECO:0007669"/>
    <property type="project" value="InterPro"/>
</dbReference>
<evidence type="ECO:0000256" key="8">
    <source>
        <dbReference type="ARBA" id="ARBA00023329"/>
    </source>
</evidence>